<dbReference type="EMBL" id="JANBPG010002401">
    <property type="protein sequence ID" value="KAJ1885918.1"/>
    <property type="molecule type" value="Genomic_DNA"/>
</dbReference>
<keyword evidence="2" id="KW-1185">Reference proteome</keyword>
<gene>
    <name evidence="1" type="ORF">LPJ66_009887</name>
</gene>
<dbReference type="Proteomes" id="UP001150581">
    <property type="component" value="Unassembled WGS sequence"/>
</dbReference>
<evidence type="ECO:0000313" key="2">
    <source>
        <dbReference type="Proteomes" id="UP001150581"/>
    </source>
</evidence>
<organism evidence="1 2">
    <name type="scientific">Kickxella alabastrina</name>
    <dbReference type="NCBI Taxonomy" id="61397"/>
    <lineage>
        <taxon>Eukaryota</taxon>
        <taxon>Fungi</taxon>
        <taxon>Fungi incertae sedis</taxon>
        <taxon>Zoopagomycota</taxon>
        <taxon>Kickxellomycotina</taxon>
        <taxon>Kickxellomycetes</taxon>
        <taxon>Kickxellales</taxon>
        <taxon>Kickxellaceae</taxon>
        <taxon>Kickxella</taxon>
    </lineage>
</organism>
<reference evidence="1" key="1">
    <citation type="submission" date="2022-07" db="EMBL/GenBank/DDBJ databases">
        <title>Phylogenomic reconstructions and comparative analyses of Kickxellomycotina fungi.</title>
        <authorList>
            <person name="Reynolds N.K."/>
            <person name="Stajich J.E."/>
            <person name="Barry K."/>
            <person name="Grigoriev I.V."/>
            <person name="Crous P."/>
            <person name="Smith M.E."/>
        </authorList>
    </citation>
    <scope>NUCLEOTIDE SEQUENCE</scope>
    <source>
        <strain evidence="1">Benny 63K</strain>
    </source>
</reference>
<name>A0ACC1I9Z2_9FUNG</name>
<accession>A0ACC1I9Z2</accession>
<sequence length="170" mass="20141">MVLNPIKRSQIPSPLEDQRNFDELITQYLNKCDDLLSYTKRYPVVKKTAQMTVQRQNRNPHEEHRWLRRDIQLQISYNDLKSILFINRADHLPRWTPQMLAAEKVESIVPNLCDVYRYTFRSQGIKARRDYCQLVVKREFTGDIARVKPRIFTPSASMTNLAQVMRSQST</sequence>
<evidence type="ECO:0000313" key="1">
    <source>
        <dbReference type="EMBL" id="KAJ1885918.1"/>
    </source>
</evidence>
<proteinExistence type="predicted"/>
<protein>
    <submittedName>
        <fullName evidence="1">Uncharacterized protein</fullName>
    </submittedName>
</protein>
<feature type="non-terminal residue" evidence="1">
    <location>
        <position position="170"/>
    </location>
</feature>
<comment type="caution">
    <text evidence="1">The sequence shown here is derived from an EMBL/GenBank/DDBJ whole genome shotgun (WGS) entry which is preliminary data.</text>
</comment>